<feature type="transmembrane region" description="Helical" evidence="2">
    <location>
        <begin position="89"/>
        <end position="113"/>
    </location>
</feature>
<sequence length="634" mass="73010">METLYIYFFKSSGLIVMFYIAYYFLLRKETFFLSNRWYLILGMLTAAVLPLFFYTKVTFVDANPVDFNWSQIPINKPIEKKTFEINWNLIFVSCYGLGVFLFTSKFLFDFYFLHKTLKNKIAKRRANFKFIDTNENIAPFSFFNTIVYNSSLYSPIELENILEHEKVHSEQHHTADVLFSRLFCILFWFNPIVWLYKKAMVQNLEFIADKEALKKIADKKTYQLTLLKITTQENCVAITNHFYQSLIKKRIIMLNKNQSKKINSWKYALVLPALVAFVLLFQVKVVAQEKESDFKISNVPITVSLHVTSKSTQQDLEAEKEFFKTTYGIDVTFTELKVDGNNEITAILVRMEDKTGVKKTYQVNEDKPIKPFDIFAKEDKSNQISFGFSASSKENLHLKNHMDFVNKQQNNSDKNDDEPKVEMISSSSPYPSWSITSATKNGKEYLIVIDGQKQNKNDLIKVDMDAEIASSITLPATLAEKKYGVEGVNGAFEITTKKGSSKSSKDLGDPKPINKGWEVKIGVSEVSYNTIKNFSDKKEDKESEIKYRIASREDNLENVKINKDVDYKKAVIIINGKVSSVEILNQLKPDQIENISIEKIDSVGDKSKQLAIQKFGEQAVNGIIYIETKEFVKK</sequence>
<dbReference type="EMBL" id="JACRUJ010000005">
    <property type="protein sequence ID" value="MBC5842453.1"/>
    <property type="molecule type" value="Genomic_DNA"/>
</dbReference>
<accession>A0ABR7JAN8</accession>
<gene>
    <name evidence="4" type="ORF">H8R23_13630</name>
</gene>
<evidence type="ECO:0000259" key="3">
    <source>
        <dbReference type="Pfam" id="PF05569"/>
    </source>
</evidence>
<feature type="transmembrane region" description="Helical" evidence="2">
    <location>
        <begin position="178"/>
        <end position="196"/>
    </location>
</feature>
<reference evidence="4 5" key="1">
    <citation type="submission" date="2020-08" db="EMBL/GenBank/DDBJ databases">
        <title>Description of novel Flavobacterium F-380 isolate.</title>
        <authorList>
            <person name="Saticioglu I.B."/>
            <person name="Duman M."/>
            <person name="Altun S."/>
        </authorList>
    </citation>
    <scope>NUCLEOTIDE SEQUENCE [LARGE SCALE GENOMIC DNA]</scope>
    <source>
        <strain evidence="4 5">F-380</strain>
    </source>
</reference>
<feature type="transmembrane region" description="Helical" evidence="2">
    <location>
        <begin position="6"/>
        <end position="25"/>
    </location>
</feature>
<keyword evidence="2" id="KW-1133">Transmembrane helix</keyword>
<organism evidence="4 5">
    <name type="scientific">Flavobacterium kayseriense</name>
    <dbReference type="NCBI Taxonomy" id="2764714"/>
    <lineage>
        <taxon>Bacteria</taxon>
        <taxon>Pseudomonadati</taxon>
        <taxon>Bacteroidota</taxon>
        <taxon>Flavobacteriia</taxon>
        <taxon>Flavobacteriales</taxon>
        <taxon>Flavobacteriaceae</taxon>
        <taxon>Flavobacterium</taxon>
    </lineage>
</organism>
<dbReference type="RefSeq" id="WP_187010951.1">
    <property type="nucleotide sequence ID" value="NZ_JACRUI010000005.1"/>
</dbReference>
<dbReference type="Pfam" id="PF05569">
    <property type="entry name" value="Peptidase_M56"/>
    <property type="match status" value="1"/>
</dbReference>
<dbReference type="PANTHER" id="PTHR34978">
    <property type="entry name" value="POSSIBLE SENSOR-TRANSDUCER PROTEIN BLAR"/>
    <property type="match status" value="1"/>
</dbReference>
<feature type="domain" description="Peptidase M56" evidence="3">
    <location>
        <begin position="153"/>
        <end position="254"/>
    </location>
</feature>
<dbReference type="InterPro" id="IPR008756">
    <property type="entry name" value="Peptidase_M56"/>
</dbReference>
<protein>
    <submittedName>
        <fullName evidence="4">M56 family metallopeptidase</fullName>
    </submittedName>
</protein>
<keyword evidence="5" id="KW-1185">Reference proteome</keyword>
<dbReference type="InterPro" id="IPR052173">
    <property type="entry name" value="Beta-lactam_resp_regulator"/>
</dbReference>
<dbReference type="CDD" id="cd07341">
    <property type="entry name" value="M56_BlaR1_MecR1_like"/>
    <property type="match status" value="1"/>
</dbReference>
<comment type="caution">
    <text evidence="4">The sequence shown here is derived from an EMBL/GenBank/DDBJ whole genome shotgun (WGS) entry which is preliminary data.</text>
</comment>
<dbReference type="Proteomes" id="UP000629963">
    <property type="component" value="Unassembled WGS sequence"/>
</dbReference>
<evidence type="ECO:0000256" key="1">
    <source>
        <dbReference type="SAM" id="MobiDB-lite"/>
    </source>
</evidence>
<evidence type="ECO:0000256" key="2">
    <source>
        <dbReference type="SAM" id="Phobius"/>
    </source>
</evidence>
<dbReference type="PANTHER" id="PTHR34978:SF3">
    <property type="entry name" value="SLR0241 PROTEIN"/>
    <property type="match status" value="1"/>
</dbReference>
<proteinExistence type="predicted"/>
<feature type="transmembrane region" description="Helical" evidence="2">
    <location>
        <begin position="37"/>
        <end position="55"/>
    </location>
</feature>
<evidence type="ECO:0000313" key="4">
    <source>
        <dbReference type="EMBL" id="MBC5842453.1"/>
    </source>
</evidence>
<name>A0ABR7JAN8_9FLAO</name>
<keyword evidence="2" id="KW-0472">Membrane</keyword>
<keyword evidence="2" id="KW-0812">Transmembrane</keyword>
<evidence type="ECO:0000313" key="5">
    <source>
        <dbReference type="Proteomes" id="UP000629963"/>
    </source>
</evidence>
<feature type="region of interest" description="Disordered" evidence="1">
    <location>
        <begin position="407"/>
        <end position="433"/>
    </location>
</feature>
<feature type="compositionally biased region" description="Low complexity" evidence="1">
    <location>
        <begin position="424"/>
        <end position="433"/>
    </location>
</feature>